<keyword evidence="2" id="KW-1185">Reference proteome</keyword>
<organism evidence="1 2">
    <name type="scientific">Halteria grandinella</name>
    <dbReference type="NCBI Taxonomy" id="5974"/>
    <lineage>
        <taxon>Eukaryota</taxon>
        <taxon>Sar</taxon>
        <taxon>Alveolata</taxon>
        <taxon>Ciliophora</taxon>
        <taxon>Intramacronucleata</taxon>
        <taxon>Spirotrichea</taxon>
        <taxon>Stichotrichia</taxon>
        <taxon>Sporadotrichida</taxon>
        <taxon>Halteriidae</taxon>
        <taxon>Halteria</taxon>
    </lineage>
</organism>
<dbReference type="Proteomes" id="UP000785679">
    <property type="component" value="Unassembled WGS sequence"/>
</dbReference>
<proteinExistence type="predicted"/>
<dbReference type="EMBL" id="RRYP01002174">
    <property type="protein sequence ID" value="TNV85078.1"/>
    <property type="molecule type" value="Genomic_DNA"/>
</dbReference>
<dbReference type="AlphaFoldDB" id="A0A8J8P1D6"/>
<evidence type="ECO:0000313" key="1">
    <source>
        <dbReference type="EMBL" id="TNV85078.1"/>
    </source>
</evidence>
<reference evidence="1" key="1">
    <citation type="submission" date="2019-06" db="EMBL/GenBank/DDBJ databases">
        <authorList>
            <person name="Zheng W."/>
        </authorList>
    </citation>
    <scope>NUCLEOTIDE SEQUENCE</scope>
    <source>
        <strain evidence="1">QDHG01</strain>
    </source>
</reference>
<evidence type="ECO:0000313" key="2">
    <source>
        <dbReference type="Proteomes" id="UP000785679"/>
    </source>
</evidence>
<sequence length="91" mass="9994">MISSISSSEIFSCLARFLSVALRQQSTGLSSAIIICQCWRKSLTSRWIIQGQLVTTYLQLLSTNCQGRGTATSDFLALTIAQISFASWRAV</sequence>
<accession>A0A8J8P1D6</accession>
<name>A0A8J8P1D6_HALGN</name>
<protein>
    <submittedName>
        <fullName evidence="1">Uncharacterized protein</fullName>
    </submittedName>
</protein>
<comment type="caution">
    <text evidence="1">The sequence shown here is derived from an EMBL/GenBank/DDBJ whole genome shotgun (WGS) entry which is preliminary data.</text>
</comment>
<gene>
    <name evidence="1" type="ORF">FGO68_gene4278</name>
</gene>